<dbReference type="OrthoDB" id="7806295at2"/>
<comment type="caution">
    <text evidence="1">The sequence shown here is derived from an EMBL/GenBank/DDBJ whole genome shotgun (WGS) entry which is preliminary data.</text>
</comment>
<dbReference type="Proteomes" id="UP000265964">
    <property type="component" value="Unassembled WGS sequence"/>
</dbReference>
<proteinExistence type="predicted"/>
<dbReference type="InterPro" id="IPR007554">
    <property type="entry name" value="Glycerophosphate_synth"/>
</dbReference>
<evidence type="ECO:0000313" key="1">
    <source>
        <dbReference type="EMBL" id="RIY38498.1"/>
    </source>
</evidence>
<keyword evidence="2" id="KW-1185">Reference proteome</keyword>
<dbReference type="Pfam" id="PF04464">
    <property type="entry name" value="Glyphos_transf"/>
    <property type="match status" value="1"/>
</dbReference>
<dbReference type="GO" id="GO:0016020">
    <property type="term" value="C:membrane"/>
    <property type="evidence" value="ECO:0007669"/>
    <property type="project" value="InterPro"/>
</dbReference>
<gene>
    <name evidence="1" type="ORF">CKF59_00750</name>
</gene>
<protein>
    <recommendedName>
        <fullName evidence="3">CDP-glycerol:poly(Glycerophosphate) glycerophosphotransferase</fullName>
    </recommendedName>
</protein>
<evidence type="ECO:0008006" key="3">
    <source>
        <dbReference type="Google" id="ProtNLM"/>
    </source>
</evidence>
<dbReference type="AlphaFoldDB" id="A0A3A1YML1"/>
<dbReference type="GO" id="GO:0047355">
    <property type="term" value="F:CDP-glycerol glycerophosphotransferase activity"/>
    <property type="evidence" value="ECO:0007669"/>
    <property type="project" value="InterPro"/>
</dbReference>
<reference evidence="1 2" key="1">
    <citation type="submission" date="2017-08" db="EMBL/GenBank/DDBJ databases">
        <title>Reclassification of Bisgaard taxon 37 and 44.</title>
        <authorList>
            <person name="Christensen H."/>
        </authorList>
    </citation>
    <scope>NUCLEOTIDE SEQUENCE [LARGE SCALE GENOMIC DNA]</scope>
    <source>
        <strain evidence="1 2">EEAB3T1</strain>
    </source>
</reference>
<dbReference type="Gene3D" id="3.40.50.12580">
    <property type="match status" value="1"/>
</dbReference>
<dbReference type="SUPFAM" id="SSF53756">
    <property type="entry name" value="UDP-Glycosyltransferase/glycogen phosphorylase"/>
    <property type="match status" value="1"/>
</dbReference>
<sequence length="417" mass="47695">MSKLTKFVKSPRLFFKDALINLVNKNSHNPSSATNTSSTGKKPALTLDLNHVNPFLDIELAIHTGENMTHGPSHLSMWIPYFLQAKVDFVVIVRFPEIYKWVLQNYPYVNVIYAKTPQDIENTLSGLPYLKAIFYLSNTGNLIHSIRFNQYQHIFLGHGDSDKTASAHKFFRVYDQIWVAGQAHIDRFKNAGFSVANIEFIKVGRPTLNKVIEATVKPWQQRNMRLLYLPTWEGVYEEGNYSSIMFAKEILMHINKTYQIPVSAKFHPVTGSRNKLLAKIEDKVSEALEHQGINFTIADKLTPVADLLVNANIFICDISAVVSECIAANGPIFVYIPQDKEIKVAKSDMDYDYYAYTFSSLEELYQQLEQVLNGNDYKAEQRAQAREYLIGCQQTINHEFVAQLQQISMHNQEVEQI</sequence>
<name>A0A3A1YML1_9GAMM</name>
<dbReference type="InterPro" id="IPR043148">
    <property type="entry name" value="TagF_C"/>
</dbReference>
<evidence type="ECO:0000313" key="2">
    <source>
        <dbReference type="Proteomes" id="UP000265964"/>
    </source>
</evidence>
<accession>A0A3A1YML1</accession>
<dbReference type="EMBL" id="NRJF01000023">
    <property type="protein sequence ID" value="RIY38498.1"/>
    <property type="molecule type" value="Genomic_DNA"/>
</dbReference>
<dbReference type="RefSeq" id="WP_119534073.1">
    <property type="nucleotide sequence ID" value="NZ_NRJF01000023.1"/>
</dbReference>
<organism evidence="1 2">
    <name type="scientific">Psittacicella gerlachiana</name>
    <dbReference type="NCBI Taxonomy" id="2028574"/>
    <lineage>
        <taxon>Bacteria</taxon>
        <taxon>Pseudomonadati</taxon>
        <taxon>Pseudomonadota</taxon>
        <taxon>Gammaproteobacteria</taxon>
        <taxon>Pasteurellales</taxon>
        <taxon>Psittacicellaceae</taxon>
        <taxon>Psittacicella</taxon>
    </lineage>
</organism>